<dbReference type="SUPFAM" id="SSF69572">
    <property type="entry name" value="Activating enzymes of the ubiquitin-like proteins"/>
    <property type="match status" value="1"/>
</dbReference>
<dbReference type="InterPro" id="IPR035985">
    <property type="entry name" value="Ubiquitin-activating_enz"/>
</dbReference>
<comment type="caution">
    <text evidence="6">The sequence shown here is derived from an EMBL/GenBank/DDBJ whole genome shotgun (WGS) entry which is preliminary data.</text>
</comment>
<evidence type="ECO:0000259" key="5">
    <source>
        <dbReference type="Pfam" id="PF16190"/>
    </source>
</evidence>
<feature type="domain" description="THIF-type NAD/FAD binding fold" evidence="4">
    <location>
        <begin position="1"/>
        <end position="85"/>
    </location>
</feature>
<dbReference type="InterPro" id="IPR042449">
    <property type="entry name" value="Ub-E1_IAD_1"/>
</dbReference>
<dbReference type="FunFam" id="2.40.30.180:FF:000001">
    <property type="entry name" value="ubiquitin-like modifier-activating enzyme 1"/>
    <property type="match status" value="1"/>
</dbReference>
<keyword evidence="7" id="KW-1185">Reference proteome</keyword>
<dbReference type="AlphaFoldDB" id="A0A7K9YUS0"/>
<dbReference type="GO" id="GO:0008641">
    <property type="term" value="F:ubiquitin-like modifier activating enzyme activity"/>
    <property type="evidence" value="ECO:0007669"/>
    <property type="project" value="InterPro"/>
</dbReference>
<dbReference type="InterPro" id="IPR000594">
    <property type="entry name" value="ThiF_NAD_FAD-bd"/>
</dbReference>
<dbReference type="EMBL" id="VXAB01011451">
    <property type="protein sequence ID" value="NXJ13846.1"/>
    <property type="molecule type" value="Genomic_DNA"/>
</dbReference>
<proteinExistence type="inferred from homology"/>
<reference evidence="6 7" key="1">
    <citation type="submission" date="2019-09" db="EMBL/GenBank/DDBJ databases">
        <title>Bird 10,000 Genomes (B10K) Project - Family phase.</title>
        <authorList>
            <person name="Zhang G."/>
        </authorList>
    </citation>
    <scope>NUCLEOTIDE SEQUENCE [LARGE SCALE GENOMIC DNA]</scope>
    <source>
        <strain evidence="6">B10K-DU-001-53</strain>
        <tissue evidence="6">Muscle</tissue>
    </source>
</reference>
<dbReference type="Pfam" id="PF00899">
    <property type="entry name" value="ThiF"/>
    <property type="match status" value="1"/>
</dbReference>
<evidence type="ECO:0000313" key="6">
    <source>
        <dbReference type="EMBL" id="NXJ13846.1"/>
    </source>
</evidence>
<comment type="similarity">
    <text evidence="2">Belongs to the ubiquitin-activating E1 family.</text>
</comment>
<dbReference type="Pfam" id="PF16190">
    <property type="entry name" value="E1_FCCH"/>
    <property type="match status" value="1"/>
</dbReference>
<gene>
    <name evidence="6" type="primary">Uba7</name>
    <name evidence="6" type="ORF">ODOGUJ_R10236</name>
</gene>
<sequence length="192" mass="20792">QFLQGESNVGQNHAEASQRLLATLNPDVEVSVHSGELSEEFLTAFQVVVLTESPLEEQLHIGDICHAKGICFIVADAKGLAGQLFCDFGEHFVVHDPVEGDLLCATVQHISQGNPGIVTCIGADENHGHHFNDGDLVMFSGVEGMLELNSCEPCPVRVLDAFRLEIRDTSTFSPYSGGGRVSEVRPHQECSH</sequence>
<comment type="pathway">
    <text evidence="1">Protein modification; protein ubiquitination.</text>
</comment>
<organism evidence="6 7">
    <name type="scientific">Odontophorus gujanensis</name>
    <name type="common">marbled wood quail</name>
    <dbReference type="NCBI Taxonomy" id="886794"/>
    <lineage>
        <taxon>Eukaryota</taxon>
        <taxon>Metazoa</taxon>
        <taxon>Chordata</taxon>
        <taxon>Craniata</taxon>
        <taxon>Vertebrata</taxon>
        <taxon>Euteleostomi</taxon>
        <taxon>Archelosauria</taxon>
        <taxon>Archosauria</taxon>
        <taxon>Dinosauria</taxon>
        <taxon>Saurischia</taxon>
        <taxon>Theropoda</taxon>
        <taxon>Coelurosauria</taxon>
        <taxon>Aves</taxon>
        <taxon>Neognathae</taxon>
        <taxon>Galloanserae</taxon>
        <taxon>Galliformes</taxon>
        <taxon>Odontophoridae</taxon>
        <taxon>Odontophorus</taxon>
    </lineage>
</organism>
<feature type="non-terminal residue" evidence="6">
    <location>
        <position position="1"/>
    </location>
</feature>
<dbReference type="InterPro" id="IPR032418">
    <property type="entry name" value="E1_FCCH"/>
</dbReference>
<keyword evidence="3" id="KW-0436">Ligase</keyword>
<accession>A0A7K9YUS0</accession>
<feature type="domain" description="Ubiquitin-activating enzyme E1 FCCH" evidence="5">
    <location>
        <begin position="114"/>
        <end position="185"/>
    </location>
</feature>
<dbReference type="OrthoDB" id="10252231at2759"/>
<dbReference type="Gene3D" id="2.40.30.180">
    <property type="entry name" value="Ubiquitin-activating enzyme E1, FCCH domain"/>
    <property type="match status" value="1"/>
</dbReference>
<name>A0A7K9YUS0_9GALL</name>
<dbReference type="InterPro" id="IPR042302">
    <property type="entry name" value="E1_FCCH_sf"/>
</dbReference>
<evidence type="ECO:0000259" key="4">
    <source>
        <dbReference type="Pfam" id="PF00899"/>
    </source>
</evidence>
<dbReference type="Gene3D" id="3.50.50.80">
    <property type="entry name" value="Ubiquitin-activating enzyme E1, inactive adenylation domain, subdomain 1"/>
    <property type="match status" value="1"/>
</dbReference>
<dbReference type="Proteomes" id="UP000522663">
    <property type="component" value="Unassembled WGS sequence"/>
</dbReference>
<dbReference type="Gene3D" id="3.40.50.12550">
    <property type="entry name" value="Ubiquitin-activating enzyme E1, inactive adenylation domain, subdomain 2"/>
    <property type="match status" value="1"/>
</dbReference>
<evidence type="ECO:0000256" key="2">
    <source>
        <dbReference type="ARBA" id="ARBA00005673"/>
    </source>
</evidence>
<protein>
    <submittedName>
        <fullName evidence="6">UBA7 enzyme</fullName>
    </submittedName>
</protein>
<evidence type="ECO:0000313" key="7">
    <source>
        <dbReference type="Proteomes" id="UP000522663"/>
    </source>
</evidence>
<evidence type="ECO:0000256" key="3">
    <source>
        <dbReference type="ARBA" id="ARBA00022598"/>
    </source>
</evidence>
<feature type="non-terminal residue" evidence="6">
    <location>
        <position position="192"/>
    </location>
</feature>
<evidence type="ECO:0000256" key="1">
    <source>
        <dbReference type="ARBA" id="ARBA00004906"/>
    </source>
</evidence>